<sequence>MLLFCFLSFFLSFFFFFRFCFLWNENGMGMEGSRGRMWLFFLAPCRLRHALGRLLWFCCF</sequence>
<proteinExistence type="predicted"/>
<dbReference type="EMBL" id="ML735719">
    <property type="protein sequence ID" value="KAE8419148.1"/>
    <property type="molecule type" value="Genomic_DNA"/>
</dbReference>
<accession>A0ABQ6WRB9</accession>
<protein>
    <submittedName>
        <fullName evidence="1">Uncharacterized protein</fullName>
    </submittedName>
</protein>
<name>A0ABQ6WRB9_9EURO</name>
<gene>
    <name evidence="1" type="ORF">BDV36DRAFT_252027</name>
</gene>
<reference evidence="1 2" key="1">
    <citation type="submission" date="2019-04" db="EMBL/GenBank/DDBJ databases">
        <authorList>
            <consortium name="DOE Joint Genome Institute"/>
            <person name="Mondo S."/>
            <person name="Kjaerbolling I."/>
            <person name="Vesth T."/>
            <person name="Frisvad J.C."/>
            <person name="Nybo J.L."/>
            <person name="Theobald S."/>
            <person name="Kildgaard S."/>
            <person name="Isbrandt T."/>
            <person name="Kuo A."/>
            <person name="Sato A."/>
            <person name="Lyhne E.K."/>
            <person name="Kogle M.E."/>
            <person name="Wiebenga A."/>
            <person name="Kun R.S."/>
            <person name="Lubbers R.J."/>
            <person name="Makela M.R."/>
            <person name="Barry K."/>
            <person name="Chovatia M."/>
            <person name="Clum A."/>
            <person name="Daum C."/>
            <person name="Haridas S."/>
            <person name="He G."/>
            <person name="LaButti K."/>
            <person name="Lipzen A."/>
            <person name="Riley R."/>
            <person name="Salamov A."/>
            <person name="Simmons B.A."/>
            <person name="Magnuson J.K."/>
            <person name="Henrissat B."/>
            <person name="Mortensen U.H."/>
            <person name="Larsen T.O."/>
            <person name="Devries R.P."/>
            <person name="Grigoriev I.V."/>
            <person name="Machida M."/>
            <person name="Baker S.E."/>
            <person name="Andersen M.R."/>
            <person name="Cantor M.N."/>
            <person name="Hua S.X."/>
        </authorList>
    </citation>
    <scope>NUCLEOTIDE SEQUENCE [LARGE SCALE GENOMIC DNA]</scope>
    <source>
        <strain evidence="1 2">CBS 117616</strain>
    </source>
</reference>
<organism evidence="1 2">
    <name type="scientific">Aspergillus pseudocaelatus</name>
    <dbReference type="NCBI Taxonomy" id="1825620"/>
    <lineage>
        <taxon>Eukaryota</taxon>
        <taxon>Fungi</taxon>
        <taxon>Dikarya</taxon>
        <taxon>Ascomycota</taxon>
        <taxon>Pezizomycotina</taxon>
        <taxon>Eurotiomycetes</taxon>
        <taxon>Eurotiomycetidae</taxon>
        <taxon>Eurotiales</taxon>
        <taxon>Aspergillaceae</taxon>
        <taxon>Aspergillus</taxon>
        <taxon>Aspergillus subgen. Circumdati</taxon>
    </lineage>
</organism>
<evidence type="ECO:0000313" key="2">
    <source>
        <dbReference type="Proteomes" id="UP000325395"/>
    </source>
</evidence>
<keyword evidence="2" id="KW-1185">Reference proteome</keyword>
<dbReference type="Proteomes" id="UP000325395">
    <property type="component" value="Unassembled WGS sequence"/>
</dbReference>
<evidence type="ECO:0000313" key="1">
    <source>
        <dbReference type="EMBL" id="KAE8419148.1"/>
    </source>
</evidence>
<feature type="non-terminal residue" evidence="1">
    <location>
        <position position="60"/>
    </location>
</feature>